<feature type="domain" description="LysM" evidence="6">
    <location>
        <begin position="833"/>
        <end position="876"/>
    </location>
</feature>
<feature type="compositionally biased region" description="Low complexity" evidence="5">
    <location>
        <begin position="604"/>
        <end position="615"/>
    </location>
</feature>
<dbReference type="PANTHER" id="PTHR33734">
    <property type="entry name" value="LYSM DOMAIN-CONTAINING GPI-ANCHORED PROTEIN 2"/>
    <property type="match status" value="1"/>
</dbReference>
<evidence type="ECO:0000256" key="4">
    <source>
        <dbReference type="ARBA" id="ARBA00032108"/>
    </source>
</evidence>
<feature type="compositionally biased region" description="Low complexity" evidence="5">
    <location>
        <begin position="520"/>
        <end position="542"/>
    </location>
</feature>
<dbReference type="SMART" id="SM00257">
    <property type="entry name" value="LysM"/>
    <property type="match status" value="7"/>
</dbReference>
<keyword evidence="3" id="KW-0081">Bacteriolytic enzyme</keyword>
<dbReference type="KEGG" id="vhy:G7082_04830"/>
<dbReference type="SUPFAM" id="SSF54106">
    <property type="entry name" value="LysM domain"/>
    <property type="match status" value="7"/>
</dbReference>
<feature type="domain" description="LysM" evidence="6">
    <location>
        <begin position="761"/>
        <end position="804"/>
    </location>
</feature>
<feature type="domain" description="LysM" evidence="6">
    <location>
        <begin position="899"/>
        <end position="942"/>
    </location>
</feature>
<feature type="compositionally biased region" description="Basic and acidic residues" evidence="5">
    <location>
        <begin position="244"/>
        <end position="256"/>
    </location>
</feature>
<feature type="compositionally biased region" description="Basic and acidic residues" evidence="5">
    <location>
        <begin position="211"/>
        <end position="237"/>
    </location>
</feature>
<evidence type="ECO:0000256" key="1">
    <source>
        <dbReference type="ARBA" id="ARBA00010266"/>
    </source>
</evidence>
<feature type="compositionally biased region" description="Low complexity" evidence="5">
    <location>
        <begin position="748"/>
        <end position="759"/>
    </location>
</feature>
<feature type="compositionally biased region" description="Low complexity" evidence="5">
    <location>
        <begin position="257"/>
        <end position="274"/>
    </location>
</feature>
<evidence type="ECO:0000256" key="5">
    <source>
        <dbReference type="SAM" id="MobiDB-lite"/>
    </source>
</evidence>
<dbReference type="PROSITE" id="PS51782">
    <property type="entry name" value="LYSM"/>
    <property type="match status" value="7"/>
</dbReference>
<dbReference type="RefSeq" id="WP_166034071.1">
    <property type="nucleotide sequence ID" value="NZ_CP049887.1"/>
</dbReference>
<feature type="region of interest" description="Disordered" evidence="5">
    <location>
        <begin position="880"/>
        <end position="902"/>
    </location>
</feature>
<feature type="region of interest" description="Disordered" evidence="5">
    <location>
        <begin position="660"/>
        <end position="690"/>
    </location>
</feature>
<dbReference type="InterPro" id="IPR036779">
    <property type="entry name" value="LysM_dom_sf"/>
</dbReference>
<feature type="compositionally biased region" description="Polar residues" evidence="5">
    <location>
        <begin position="880"/>
        <end position="891"/>
    </location>
</feature>
<dbReference type="Pfam" id="PF01832">
    <property type="entry name" value="Glucosaminidase"/>
    <property type="match status" value="1"/>
</dbReference>
<comment type="similarity">
    <text evidence="1">Belongs to the glycosyl hydrolase 73 family.</text>
</comment>
<dbReference type="AlphaFoldDB" id="A0A6G8ASJ8"/>
<dbReference type="InterPro" id="IPR018392">
    <property type="entry name" value="LysM"/>
</dbReference>
<dbReference type="Gene3D" id="4.10.80.30">
    <property type="entry name" value="DNA polymerase, domain 6"/>
    <property type="match status" value="1"/>
</dbReference>
<keyword evidence="2" id="KW-0929">Antimicrobial</keyword>
<feature type="domain" description="LysM" evidence="6">
    <location>
        <begin position="958"/>
        <end position="1001"/>
    </location>
</feature>
<name>A0A6G8ASJ8_9ENTE</name>
<feature type="compositionally biased region" description="Basic and acidic residues" evidence="5">
    <location>
        <begin position="275"/>
        <end position="285"/>
    </location>
</feature>
<dbReference type="SMART" id="SM00047">
    <property type="entry name" value="LYZ2"/>
    <property type="match status" value="1"/>
</dbReference>
<dbReference type="Gene3D" id="3.10.350.10">
    <property type="entry name" value="LysM domain"/>
    <property type="match status" value="7"/>
</dbReference>
<feature type="region of interest" description="Disordered" evidence="5">
    <location>
        <begin position="198"/>
        <end position="325"/>
    </location>
</feature>
<dbReference type="PANTHER" id="PTHR33734:SF22">
    <property type="entry name" value="MEMBRANE-BOUND LYTIC MUREIN TRANSGLYCOSYLASE D"/>
    <property type="match status" value="1"/>
</dbReference>
<dbReference type="GO" id="GO:0031640">
    <property type="term" value="P:killing of cells of another organism"/>
    <property type="evidence" value="ECO:0007669"/>
    <property type="project" value="UniProtKB-KW"/>
</dbReference>
<feature type="domain" description="LysM" evidence="6">
    <location>
        <begin position="617"/>
        <end position="660"/>
    </location>
</feature>
<sequence length="1002" mass="108976">MKKNEKKDLLTKQPVLKNVSLFGATMMISSSVLIPGMTTKAYADAAKDSTTESSEKVTQESELKETSQAEAMTINKIESLDKVTEEANQLDLEMTLNALRTENLETTIKISPNVSLVWDETKNQIKDETGNVVGSYTYDEALNQVKLTFSKGGFTQAKLVVPVTFKKFDLTEQIVTSSIGQSMISKHVLTERKIEEVTETTQEEVVQSTSKETESTKESTTETSKEIETTSSEKETSESTTESSSKETETTKEETKPSTTETSSSTSESTTTSIEESKETTETKTSESSSTTETSSTTESTSETESKEKEVKKEEPKAEKEQPAMARAAAPMMNGPVEPIAPPKPASFTTRAATPQAQFIEDTAYHAQQVAGANDLYASVMIAQAILESGYGSSTLSSPPNHNLFGVKGSYNGQSVNMQTWEHFDGQNVIINAQFRKYPSYRESFEDNARVLKTTSFYPGVYFYSGAWKSRTNSYRDATQWLTGRYATDPNYNNKLNNLIVTHNLTQYDSPGSGNGGNNSGSNNNNGNNNNSNNNSNNNTNNASTHTVKSGDTLYGISMQYGVSVAQIKSWNNLSSDTIYVGQKLKVKNGGGGTTNPPKPVTPTKPTDNNNNTNNVSTYTVKSGDTLYGIALKHNVSVAQIKSWNNLSSDTIYVGQKLKVKSGGGSTTNPPKPTTPTKPTDNGNTNNSASTYTVRSGDTLYGIALKHNVSVAQIKSWNNLTSDTIYVGQKLKVKNGGGNTTNPPKPTTPTNNNNNNSSNAKTHTVKRGDTLYGISLQYGVSVAQIKSWNNLSSDTIYVGQKLNVNSQKSTTTNNNNNNSNTNKPKPTTPTGSKTHTVQRGDTLYGIGLRYGVSSNDIKKWNNLTSDMIYVGQKLAINGQSSGNTNQTAKPGTTTNTNASTHTVQRGDSLYQIALKYNVSVNDLKVVNGLTSDLIYVGQTLKIPGTTKVAKRQSTNKTKRHEVKSGDSLWSLSKEYNTSVSQIKSWNKLSSDVIYKGQNLRVG</sequence>
<feature type="region of interest" description="Disordered" evidence="5">
    <location>
        <begin position="45"/>
        <end position="66"/>
    </location>
</feature>
<keyword evidence="8" id="KW-1185">Reference proteome</keyword>
<feature type="domain" description="LysM" evidence="6">
    <location>
        <begin position="544"/>
        <end position="587"/>
    </location>
</feature>
<dbReference type="InterPro" id="IPR002901">
    <property type="entry name" value="MGlyc_endo_b_GlcNAc-like_dom"/>
</dbReference>
<feature type="compositionally biased region" description="Basic and acidic residues" evidence="5">
    <location>
        <begin position="304"/>
        <end position="322"/>
    </location>
</feature>
<evidence type="ECO:0000313" key="7">
    <source>
        <dbReference type="EMBL" id="QIL47903.1"/>
    </source>
</evidence>
<evidence type="ECO:0000256" key="2">
    <source>
        <dbReference type="ARBA" id="ARBA00022529"/>
    </source>
</evidence>
<evidence type="ECO:0000256" key="3">
    <source>
        <dbReference type="ARBA" id="ARBA00022638"/>
    </source>
</evidence>
<proteinExistence type="inferred from homology"/>
<feature type="compositionally biased region" description="Low complexity" evidence="5">
    <location>
        <begin position="677"/>
        <end position="687"/>
    </location>
</feature>
<dbReference type="Pfam" id="PF01476">
    <property type="entry name" value="LysM"/>
    <property type="match status" value="7"/>
</dbReference>
<dbReference type="Gene3D" id="1.10.530.10">
    <property type="match status" value="1"/>
</dbReference>
<protein>
    <recommendedName>
        <fullName evidence="4">Peptidoglycan hydrolase</fullName>
    </recommendedName>
</protein>
<dbReference type="EMBL" id="CP049887">
    <property type="protein sequence ID" value="QIL47903.1"/>
    <property type="molecule type" value="Genomic_DNA"/>
</dbReference>
<dbReference type="GO" id="GO:0008932">
    <property type="term" value="F:lytic endotransglycosylase activity"/>
    <property type="evidence" value="ECO:0007669"/>
    <property type="project" value="TreeGrafter"/>
</dbReference>
<feature type="compositionally biased region" description="Low complexity" evidence="5">
    <location>
        <begin position="286"/>
        <end position="303"/>
    </location>
</feature>
<feature type="region of interest" description="Disordered" evidence="5">
    <location>
        <begin position="507"/>
        <end position="547"/>
    </location>
</feature>
<accession>A0A6G8ASJ8</accession>
<feature type="compositionally biased region" description="Low complexity" evidence="5">
    <location>
        <begin position="892"/>
        <end position="902"/>
    </location>
</feature>
<feature type="domain" description="LysM" evidence="6">
    <location>
        <begin position="690"/>
        <end position="733"/>
    </location>
</feature>
<evidence type="ECO:0000313" key="8">
    <source>
        <dbReference type="Proteomes" id="UP000501747"/>
    </source>
</evidence>
<gene>
    <name evidence="7" type="ORF">G7082_04830</name>
</gene>
<dbReference type="Proteomes" id="UP000501747">
    <property type="component" value="Chromosome"/>
</dbReference>
<evidence type="ECO:0000259" key="6">
    <source>
        <dbReference type="PROSITE" id="PS51782"/>
    </source>
</evidence>
<dbReference type="GO" id="GO:0004040">
    <property type="term" value="F:amidase activity"/>
    <property type="evidence" value="ECO:0007669"/>
    <property type="project" value="InterPro"/>
</dbReference>
<feature type="region of interest" description="Disordered" evidence="5">
    <location>
        <begin position="587"/>
        <end position="615"/>
    </location>
</feature>
<dbReference type="GO" id="GO:0042742">
    <property type="term" value="P:defense response to bacterium"/>
    <property type="evidence" value="ECO:0007669"/>
    <property type="project" value="UniProtKB-KW"/>
</dbReference>
<feature type="region of interest" description="Disordered" evidence="5">
    <location>
        <begin position="732"/>
        <end position="763"/>
    </location>
</feature>
<reference evidence="7 8" key="1">
    <citation type="submission" date="2020-03" db="EMBL/GenBank/DDBJ databases">
        <title>Vagococcus sp. nov., isolated from beetles.</title>
        <authorList>
            <person name="Hyun D.-W."/>
            <person name="Bae J.-W."/>
        </authorList>
    </citation>
    <scope>NUCLEOTIDE SEQUENCE [LARGE SCALE GENOMIC DNA]</scope>
    <source>
        <strain evidence="7 8">HDW17B</strain>
    </source>
</reference>
<dbReference type="CDD" id="cd00118">
    <property type="entry name" value="LysM"/>
    <property type="match status" value="7"/>
</dbReference>
<organism evidence="7 8">
    <name type="scientific">Vagococcus hydrophili</name>
    <dbReference type="NCBI Taxonomy" id="2714947"/>
    <lineage>
        <taxon>Bacteria</taxon>
        <taxon>Bacillati</taxon>
        <taxon>Bacillota</taxon>
        <taxon>Bacilli</taxon>
        <taxon>Lactobacillales</taxon>
        <taxon>Enterococcaceae</taxon>
        <taxon>Vagococcus</taxon>
    </lineage>
</organism>
<feature type="compositionally biased region" description="Low complexity" evidence="5">
    <location>
        <begin position="807"/>
        <end position="835"/>
    </location>
</feature>
<feature type="region of interest" description="Disordered" evidence="5">
    <location>
        <begin position="807"/>
        <end position="838"/>
    </location>
</feature>